<dbReference type="Proteomes" id="UP000199308">
    <property type="component" value="Unassembled WGS sequence"/>
</dbReference>
<accession>A0A1H9ZYS5</accession>
<evidence type="ECO:0000313" key="2">
    <source>
        <dbReference type="EMBL" id="SES86973.1"/>
    </source>
</evidence>
<protein>
    <submittedName>
        <fullName evidence="2">Cupin 2 domain-containing protein</fullName>
    </submittedName>
</protein>
<dbReference type="AlphaFoldDB" id="A0A1H9ZYS5"/>
<evidence type="ECO:0000259" key="1">
    <source>
        <dbReference type="Pfam" id="PF07883"/>
    </source>
</evidence>
<dbReference type="InterPro" id="IPR014710">
    <property type="entry name" value="RmlC-like_jellyroll"/>
</dbReference>
<organism evidence="2 3">
    <name type="scientific">Thalassotalea agarivorans</name>
    <name type="common">Thalassomonas agarivorans</name>
    <dbReference type="NCBI Taxonomy" id="349064"/>
    <lineage>
        <taxon>Bacteria</taxon>
        <taxon>Pseudomonadati</taxon>
        <taxon>Pseudomonadota</taxon>
        <taxon>Gammaproteobacteria</taxon>
        <taxon>Alteromonadales</taxon>
        <taxon>Colwelliaceae</taxon>
        <taxon>Thalassotalea</taxon>
    </lineage>
</organism>
<dbReference type="Gene3D" id="2.60.120.10">
    <property type="entry name" value="Jelly Rolls"/>
    <property type="match status" value="1"/>
</dbReference>
<dbReference type="CDD" id="cd06981">
    <property type="entry name" value="cupin_reut_a1446"/>
    <property type="match status" value="1"/>
</dbReference>
<sequence>MKVNNLFNPLPTLGDDEHFQTLLKNENVHIERIVSLGHSTADGQWYDQVQDEWVVLLTGAATLAFAEGKTVDMKAGDHIHLPAGCKHKVASTTEKEHSVWLAVHFPPST</sequence>
<dbReference type="STRING" id="349064.SAMN05660429_00636"/>
<reference evidence="2 3" key="1">
    <citation type="submission" date="2016-10" db="EMBL/GenBank/DDBJ databases">
        <authorList>
            <person name="de Groot N.N."/>
        </authorList>
    </citation>
    <scope>NUCLEOTIDE SEQUENCE [LARGE SCALE GENOMIC DNA]</scope>
    <source>
        <strain evidence="2 3">DSM 19706</strain>
    </source>
</reference>
<feature type="domain" description="Cupin type-2" evidence="1">
    <location>
        <begin position="47"/>
        <end position="103"/>
    </location>
</feature>
<gene>
    <name evidence="2" type="ORF">SAMN05660429_00636</name>
</gene>
<evidence type="ECO:0000313" key="3">
    <source>
        <dbReference type="Proteomes" id="UP000199308"/>
    </source>
</evidence>
<dbReference type="InterPro" id="IPR011051">
    <property type="entry name" value="RmlC_Cupin_sf"/>
</dbReference>
<dbReference type="EMBL" id="FOHK01000002">
    <property type="protein sequence ID" value="SES86973.1"/>
    <property type="molecule type" value="Genomic_DNA"/>
</dbReference>
<dbReference type="InterPro" id="IPR013096">
    <property type="entry name" value="Cupin_2"/>
</dbReference>
<proteinExistence type="predicted"/>
<dbReference type="RefSeq" id="WP_245732046.1">
    <property type="nucleotide sequence ID" value="NZ_AP027363.1"/>
</dbReference>
<dbReference type="Pfam" id="PF07883">
    <property type="entry name" value="Cupin_2"/>
    <property type="match status" value="1"/>
</dbReference>
<dbReference type="SUPFAM" id="SSF51182">
    <property type="entry name" value="RmlC-like cupins"/>
    <property type="match status" value="1"/>
</dbReference>
<keyword evidence="3" id="KW-1185">Reference proteome</keyword>
<name>A0A1H9ZYS5_THASX</name>